<evidence type="ECO:0000256" key="1">
    <source>
        <dbReference type="ARBA" id="ARBA00000548"/>
    </source>
</evidence>
<dbReference type="WBParaSite" id="SMUV_0000303501-mRNA-1">
    <property type="protein sequence ID" value="SMUV_0000303501-mRNA-1"/>
    <property type="gene ID" value="SMUV_0000303501"/>
</dbReference>
<dbReference type="InterPro" id="IPR031319">
    <property type="entry name" value="A-amylase_C"/>
</dbReference>
<evidence type="ECO:0000313" key="19">
    <source>
        <dbReference type="WBParaSite" id="SMUV_0000303501-mRNA-1"/>
    </source>
</evidence>
<feature type="domain" description="Alpha-amylase C-terminal" evidence="16">
    <location>
        <begin position="431"/>
        <end position="495"/>
    </location>
</feature>
<feature type="domain" description="Glycosyl hydrolase family 13 catalytic" evidence="17">
    <location>
        <begin position="32"/>
        <end position="420"/>
    </location>
</feature>
<dbReference type="Gene3D" id="2.60.40.1180">
    <property type="entry name" value="Golgi alpha-mannosidase II"/>
    <property type="match status" value="1"/>
</dbReference>
<dbReference type="Gene3D" id="3.20.20.80">
    <property type="entry name" value="Glycosidases"/>
    <property type="match status" value="1"/>
</dbReference>
<comment type="cofactor">
    <cofactor evidence="2">
        <name>Ca(2+)</name>
        <dbReference type="ChEBI" id="CHEBI:29108"/>
    </cofactor>
</comment>
<dbReference type="InterPro" id="IPR006048">
    <property type="entry name" value="A-amylase/branching_C"/>
</dbReference>
<evidence type="ECO:0000313" key="18">
    <source>
        <dbReference type="Proteomes" id="UP000046393"/>
    </source>
</evidence>
<dbReference type="Pfam" id="PF00128">
    <property type="entry name" value="Alpha-amylase"/>
    <property type="match status" value="1"/>
</dbReference>
<keyword evidence="9" id="KW-0106">Calcium</keyword>
<dbReference type="GO" id="GO:0004556">
    <property type="term" value="F:alpha-amylase activity"/>
    <property type="evidence" value="ECO:0007669"/>
    <property type="project" value="UniProtKB-UniRule"/>
</dbReference>
<evidence type="ECO:0000256" key="4">
    <source>
        <dbReference type="ARBA" id="ARBA00008061"/>
    </source>
</evidence>
<keyword evidence="12 14" id="KW-0326">Glycosidase</keyword>
<keyword evidence="8 14" id="KW-0378">Hydrolase</keyword>
<dbReference type="GO" id="GO:0005975">
    <property type="term" value="P:carbohydrate metabolic process"/>
    <property type="evidence" value="ECO:0007669"/>
    <property type="project" value="InterPro"/>
</dbReference>
<feature type="chain" id="PRO_5005893101" description="Alpha-amylase" evidence="15">
    <location>
        <begin position="17"/>
        <end position="495"/>
    </location>
</feature>
<evidence type="ECO:0000256" key="14">
    <source>
        <dbReference type="RuleBase" id="RU361134"/>
    </source>
</evidence>
<protein>
    <recommendedName>
        <fullName evidence="6 14">Alpha-amylase</fullName>
        <ecNumber evidence="6 14">3.2.1.1</ecNumber>
    </recommendedName>
</protein>
<dbReference type="InterPro" id="IPR017853">
    <property type="entry name" value="GH"/>
</dbReference>
<dbReference type="InterPro" id="IPR013780">
    <property type="entry name" value="Glyco_hydro_b"/>
</dbReference>
<evidence type="ECO:0000256" key="3">
    <source>
        <dbReference type="ARBA" id="ARBA00001923"/>
    </source>
</evidence>
<evidence type="ECO:0000256" key="11">
    <source>
        <dbReference type="ARBA" id="ARBA00023277"/>
    </source>
</evidence>
<evidence type="ECO:0000256" key="12">
    <source>
        <dbReference type="ARBA" id="ARBA00023295"/>
    </source>
</evidence>
<dbReference type="InterPro" id="IPR006046">
    <property type="entry name" value="Alpha_amylase"/>
</dbReference>
<keyword evidence="18" id="KW-1185">Reference proteome</keyword>
<dbReference type="SMART" id="SM00632">
    <property type="entry name" value="Aamy_C"/>
    <property type="match status" value="1"/>
</dbReference>
<comment type="subunit">
    <text evidence="5">Monomer.</text>
</comment>
<evidence type="ECO:0000259" key="16">
    <source>
        <dbReference type="SMART" id="SM00632"/>
    </source>
</evidence>
<dbReference type="AlphaFoldDB" id="A0A0N5AFH8"/>
<evidence type="ECO:0000256" key="2">
    <source>
        <dbReference type="ARBA" id="ARBA00001913"/>
    </source>
</evidence>
<evidence type="ECO:0000256" key="15">
    <source>
        <dbReference type="SAM" id="SignalP"/>
    </source>
</evidence>
<dbReference type="GO" id="GO:0046872">
    <property type="term" value="F:metal ion binding"/>
    <property type="evidence" value="ECO:0007669"/>
    <property type="project" value="UniProtKB-KW"/>
</dbReference>
<dbReference type="STRING" id="451379.A0A0N5AFH8"/>
<evidence type="ECO:0000256" key="10">
    <source>
        <dbReference type="ARBA" id="ARBA00023214"/>
    </source>
</evidence>
<dbReference type="Pfam" id="PF02806">
    <property type="entry name" value="Alpha-amylase_C"/>
    <property type="match status" value="1"/>
</dbReference>
<keyword evidence="10" id="KW-0868">Chloride</keyword>
<dbReference type="EC" id="3.2.1.1" evidence="6 14"/>
<dbReference type="CDD" id="cd11317">
    <property type="entry name" value="AmyAc_bac_euk_AmyA"/>
    <property type="match status" value="1"/>
</dbReference>
<dbReference type="InterPro" id="IPR006047">
    <property type="entry name" value="GH13_cat_dom"/>
</dbReference>
<evidence type="ECO:0000256" key="7">
    <source>
        <dbReference type="ARBA" id="ARBA00022723"/>
    </source>
</evidence>
<keyword evidence="7" id="KW-0479">Metal-binding</keyword>
<accession>A0A0N5AFH8</accession>
<evidence type="ECO:0000256" key="6">
    <source>
        <dbReference type="ARBA" id="ARBA00012595"/>
    </source>
</evidence>
<keyword evidence="11 14" id="KW-0119">Carbohydrate metabolism</keyword>
<organism evidence="18 19">
    <name type="scientific">Syphacia muris</name>
    <dbReference type="NCBI Taxonomy" id="451379"/>
    <lineage>
        <taxon>Eukaryota</taxon>
        <taxon>Metazoa</taxon>
        <taxon>Ecdysozoa</taxon>
        <taxon>Nematoda</taxon>
        <taxon>Chromadorea</taxon>
        <taxon>Rhabditida</taxon>
        <taxon>Spirurina</taxon>
        <taxon>Oxyuridomorpha</taxon>
        <taxon>Oxyuroidea</taxon>
        <taxon>Oxyuridae</taxon>
        <taxon>Syphacia</taxon>
    </lineage>
</organism>
<proteinExistence type="inferred from homology"/>
<evidence type="ECO:0000256" key="5">
    <source>
        <dbReference type="ARBA" id="ARBA00011245"/>
    </source>
</evidence>
<dbReference type="SUPFAM" id="SSF51445">
    <property type="entry name" value="(Trans)glycosidases"/>
    <property type="match status" value="1"/>
</dbReference>
<feature type="signal peptide" evidence="15">
    <location>
        <begin position="1"/>
        <end position="16"/>
    </location>
</feature>
<dbReference type="Proteomes" id="UP000046393">
    <property type="component" value="Unplaced"/>
</dbReference>
<evidence type="ECO:0000256" key="9">
    <source>
        <dbReference type="ARBA" id="ARBA00022837"/>
    </source>
</evidence>
<comment type="catalytic activity">
    <reaction evidence="1 14">
        <text>Endohydrolysis of (1-&gt;4)-alpha-D-glucosidic linkages in polysaccharides containing three or more (1-&gt;4)-alpha-linked D-glucose units.</text>
        <dbReference type="EC" id="3.2.1.1"/>
    </reaction>
</comment>
<comment type="similarity">
    <text evidence="4 13">Belongs to the glycosyl hydrolase 13 family.</text>
</comment>
<evidence type="ECO:0000256" key="13">
    <source>
        <dbReference type="RuleBase" id="RU003615"/>
    </source>
</evidence>
<comment type="cofactor">
    <cofactor evidence="3">
        <name>chloride</name>
        <dbReference type="ChEBI" id="CHEBI:17996"/>
    </cofactor>
</comment>
<dbReference type="PANTHER" id="PTHR43447">
    <property type="entry name" value="ALPHA-AMYLASE"/>
    <property type="match status" value="1"/>
</dbReference>
<dbReference type="SUPFAM" id="SSF51011">
    <property type="entry name" value="Glycosyl hydrolase domain"/>
    <property type="match status" value="1"/>
</dbReference>
<name>A0A0N5AFH8_9BILA</name>
<evidence type="ECO:0000256" key="8">
    <source>
        <dbReference type="ARBA" id="ARBA00022801"/>
    </source>
</evidence>
<reference evidence="19" key="1">
    <citation type="submission" date="2017-02" db="UniProtKB">
        <authorList>
            <consortium name="WormBaseParasite"/>
        </authorList>
    </citation>
    <scope>IDENTIFICATION</scope>
</reference>
<evidence type="ECO:0000259" key="17">
    <source>
        <dbReference type="SMART" id="SM00642"/>
    </source>
</evidence>
<sequence length="495" mass="55369">MLLIVLLAVLGTLASAKEYGLYDDPHTWSNRTLMVHLFEWKWTDIAKECEDFLQYYGYGAVQISPPMEHITLVKNGDLPWWVRYQPVSYKLNSRSGTEAEFKDMVDRCNAVGVRIVVDTIMNHMTGVGQKKGVNTVGSSGDSDFDATDNIESFPSVPYTREHFDDKKCHGGINKNDYTCCADRVRNCRLVGLLDLDQSQEYVREKLVGLLDHFVDLGVAGFRLDASKHMWPEDLEVILGRVKNLRSDIFGENQRPLFIHEVTDRTGKESVKCAEYTKIGRYTAFNYGLIISQAAKRQNKGFGDLKWWGPGYGYGNLDDTDVLGFIDNHDDQRDGTPVVTYKNGNQYSLAVGFMLGWNYGLPRVMSSYYFSYSDQGPPSNGQAAGFSTRSPTFNMDKTCAQSSGWVCEHRWLPIRGMARFRAEVADSDYVDVISEDNRLAFGRGGKGYFALNNGNGVWSMTVDTGLPAGSYCDVWSGELQNGACTGVTVNVNSEGN</sequence>
<dbReference type="SMART" id="SM00642">
    <property type="entry name" value="Aamy"/>
    <property type="match status" value="1"/>
</dbReference>
<dbReference type="PRINTS" id="PR00110">
    <property type="entry name" value="ALPHAAMYLASE"/>
</dbReference>
<keyword evidence="15" id="KW-0732">Signal</keyword>